<reference evidence="1 2" key="2">
    <citation type="journal article" date="2018" name="New Phytol.">
        <title>High intraspecific genome diversity in the model arbuscular mycorrhizal symbiont Rhizophagus irregularis.</title>
        <authorList>
            <person name="Chen E.C.H."/>
            <person name="Morin E."/>
            <person name="Beaudet D."/>
            <person name="Noel J."/>
            <person name="Yildirir G."/>
            <person name="Ndikumana S."/>
            <person name="Charron P."/>
            <person name="St-Onge C."/>
            <person name="Giorgi J."/>
            <person name="Kruger M."/>
            <person name="Marton T."/>
            <person name="Ropars J."/>
            <person name="Grigoriev I.V."/>
            <person name="Hainaut M."/>
            <person name="Henrissat B."/>
            <person name="Roux C."/>
            <person name="Martin F."/>
            <person name="Corradi N."/>
        </authorList>
    </citation>
    <scope>NUCLEOTIDE SEQUENCE [LARGE SCALE GENOMIC DNA]</scope>
    <source>
        <strain evidence="1 2">DAOM 197198</strain>
    </source>
</reference>
<keyword evidence="2" id="KW-1185">Reference proteome</keyword>
<name>A0A2P4QTQ0_RHIID</name>
<dbReference type="AlphaFoldDB" id="A0A2P4QTQ0"/>
<gene>
    <name evidence="1" type="ORF">GLOIN_2v1763967</name>
</gene>
<dbReference type="VEuPathDB" id="FungiDB:RhiirFUN_017717"/>
<organism evidence="1 2">
    <name type="scientific">Rhizophagus irregularis (strain DAOM 181602 / DAOM 197198 / MUCL 43194)</name>
    <name type="common">Arbuscular mycorrhizal fungus</name>
    <name type="synonym">Glomus intraradices</name>
    <dbReference type="NCBI Taxonomy" id="747089"/>
    <lineage>
        <taxon>Eukaryota</taxon>
        <taxon>Fungi</taxon>
        <taxon>Fungi incertae sedis</taxon>
        <taxon>Mucoromycota</taxon>
        <taxon>Glomeromycotina</taxon>
        <taxon>Glomeromycetes</taxon>
        <taxon>Glomerales</taxon>
        <taxon>Glomeraceae</taxon>
        <taxon>Rhizophagus</taxon>
    </lineage>
</organism>
<comment type="caution">
    <text evidence="1">The sequence shown here is derived from an EMBL/GenBank/DDBJ whole genome shotgun (WGS) entry which is preliminary data.</text>
</comment>
<dbReference type="Proteomes" id="UP000018888">
    <property type="component" value="Unassembled WGS sequence"/>
</dbReference>
<reference evidence="1 2" key="1">
    <citation type="journal article" date="2013" name="Proc. Natl. Acad. Sci. U.S.A.">
        <title>Genome of an arbuscular mycorrhizal fungus provides insight into the oldest plant symbiosis.</title>
        <authorList>
            <person name="Tisserant E."/>
            <person name="Malbreil M."/>
            <person name="Kuo A."/>
            <person name="Kohler A."/>
            <person name="Symeonidi A."/>
            <person name="Balestrini R."/>
            <person name="Charron P."/>
            <person name="Duensing N."/>
            <person name="Frei Dit Frey N."/>
            <person name="Gianinazzi-Pearson V."/>
            <person name="Gilbert L.B."/>
            <person name="Handa Y."/>
            <person name="Herr J.R."/>
            <person name="Hijri M."/>
            <person name="Koul R."/>
            <person name="Kawaguchi M."/>
            <person name="Krajinski F."/>
            <person name="Lammers P.J."/>
            <person name="Masclaux F.G."/>
            <person name="Murat C."/>
            <person name="Morin E."/>
            <person name="Ndikumana S."/>
            <person name="Pagni M."/>
            <person name="Petitpierre D."/>
            <person name="Requena N."/>
            <person name="Rosikiewicz P."/>
            <person name="Riley R."/>
            <person name="Saito K."/>
            <person name="San Clemente H."/>
            <person name="Shapiro H."/>
            <person name="van Tuinen D."/>
            <person name="Becard G."/>
            <person name="Bonfante P."/>
            <person name="Paszkowski U."/>
            <person name="Shachar-Hill Y.Y."/>
            <person name="Tuskan G.A."/>
            <person name="Young P.W."/>
            <person name="Sanders I.R."/>
            <person name="Henrissat B."/>
            <person name="Rensing S.A."/>
            <person name="Grigoriev I.V."/>
            <person name="Corradi N."/>
            <person name="Roux C."/>
            <person name="Martin F."/>
        </authorList>
    </citation>
    <scope>NUCLEOTIDE SEQUENCE [LARGE SCALE GENOMIC DNA]</scope>
    <source>
        <strain evidence="1 2">DAOM 197198</strain>
    </source>
</reference>
<dbReference type="EMBL" id="AUPC02000014">
    <property type="protein sequence ID" value="POG80999.1"/>
    <property type="molecule type" value="Genomic_DNA"/>
</dbReference>
<evidence type="ECO:0000313" key="1">
    <source>
        <dbReference type="EMBL" id="POG80999.1"/>
    </source>
</evidence>
<evidence type="ECO:0000313" key="2">
    <source>
        <dbReference type="Proteomes" id="UP000018888"/>
    </source>
</evidence>
<sequence length="260" mass="30462">MSTTLKTLANLTHKLRFRGSISYKNKKQNEIIRKLVITNNLKATFRKDKGNVSHLFFVNRKEENIKLHDLVVINSTNGTLVKDNVLISLVQNDSLQMREIQVWEHFYNLTSQEFSDKIDKLNITDNLAFSDEFKLMLRGSRDGFATSKFYEIYDNQPRIITIVKSAVISGYGKTRESFLFSFKNCVSIDNYILSRVKNENNAIWNSCYYGPYFGSYDFALYGNDFYNESYCRKSAYEDPIRKTEDTFSIEEYKVFQIIKN</sequence>
<proteinExistence type="predicted"/>
<accession>A0A2P4QTQ0</accession>
<protein>
    <submittedName>
        <fullName evidence="1">Uncharacterized protein</fullName>
    </submittedName>
</protein>